<proteinExistence type="predicted"/>
<reference evidence="1" key="1">
    <citation type="journal article" date="2020" name="mSystems">
        <title>Genome- and Community-Level Interaction Insights into Carbon Utilization and Element Cycling Functions of Hydrothermarchaeota in Hydrothermal Sediment.</title>
        <authorList>
            <person name="Zhou Z."/>
            <person name="Liu Y."/>
            <person name="Xu W."/>
            <person name="Pan J."/>
            <person name="Luo Z.H."/>
            <person name="Li M."/>
        </authorList>
    </citation>
    <scope>NUCLEOTIDE SEQUENCE [LARGE SCALE GENOMIC DNA]</scope>
    <source>
        <strain evidence="1">SpSt-1259</strain>
    </source>
</reference>
<dbReference type="Proteomes" id="UP000885664">
    <property type="component" value="Unassembled WGS sequence"/>
</dbReference>
<evidence type="ECO:0000313" key="1">
    <source>
        <dbReference type="EMBL" id="HEU98064.1"/>
    </source>
</evidence>
<protein>
    <submittedName>
        <fullName evidence="1">Uncharacterized protein</fullName>
    </submittedName>
</protein>
<comment type="caution">
    <text evidence="1">The sequence shown here is derived from an EMBL/GenBank/DDBJ whole genome shotgun (WGS) entry which is preliminary data.</text>
</comment>
<dbReference type="EMBL" id="DSFE01000094">
    <property type="protein sequence ID" value="HEU98064.1"/>
    <property type="molecule type" value="Genomic_DNA"/>
</dbReference>
<organism evidence="1">
    <name type="scientific">Fervidicoccus fontis</name>
    <dbReference type="NCBI Taxonomy" id="683846"/>
    <lineage>
        <taxon>Archaea</taxon>
        <taxon>Thermoproteota</taxon>
        <taxon>Thermoprotei</taxon>
        <taxon>Fervidicoccales</taxon>
        <taxon>Fervidicoccaceae</taxon>
        <taxon>Fervidicoccus</taxon>
    </lineage>
</organism>
<dbReference type="AlphaFoldDB" id="A0A7C2UWQ5"/>
<accession>A0A7C2UWQ5</accession>
<name>A0A7C2UWQ5_9CREN</name>
<gene>
    <name evidence="1" type="ORF">ENO36_04345</name>
</gene>
<sequence length="62" mass="7097">MKEILREIVGIEPIEHKSFIGEFRYLEFKSESLKPGLEAKIYEALASILGKDKGIKVDYINV</sequence>